<dbReference type="Pfam" id="PF06448">
    <property type="entry name" value="DUF1081"/>
    <property type="match status" value="1"/>
</dbReference>
<dbReference type="GO" id="GO:0005319">
    <property type="term" value="F:lipid transporter activity"/>
    <property type="evidence" value="ECO:0007669"/>
    <property type="project" value="InterPro"/>
</dbReference>
<dbReference type="InterPro" id="IPR015819">
    <property type="entry name" value="Lipid_transp_b-sht_shell"/>
</dbReference>
<dbReference type="InterPro" id="IPR015817">
    <property type="entry name" value="Vitellinogen_open_b-sht_sub1"/>
</dbReference>
<dbReference type="SMART" id="SM00638">
    <property type="entry name" value="LPD_N"/>
    <property type="match status" value="1"/>
</dbReference>
<dbReference type="InterPro" id="IPR015255">
    <property type="entry name" value="Vitellinogen_open_b-sht"/>
</dbReference>
<keyword evidence="6" id="KW-0445">Lipid transport</keyword>
<dbReference type="Gene3D" id="2.30.230.10">
    <property type="entry name" value="Lipovitellin, beta-sheet shell regions, chain A"/>
    <property type="match status" value="1"/>
</dbReference>
<dbReference type="Gene3D" id="2.20.50.20">
    <property type="entry name" value="Lipovitellin. Chain A, domain 3"/>
    <property type="match status" value="1"/>
</dbReference>
<keyword evidence="7" id="KW-1015">Disulfide bond</keyword>
<accession>A0A6F9DJ36</accession>
<evidence type="ECO:0000256" key="7">
    <source>
        <dbReference type="ARBA" id="ARBA00023157"/>
    </source>
</evidence>
<proteinExistence type="evidence at transcript level"/>
<dbReference type="InterPro" id="IPR015816">
    <property type="entry name" value="Vitellinogen_b-sht_N"/>
</dbReference>
<organism evidence="14">
    <name type="scientific">Phallusia mammillata</name>
    <dbReference type="NCBI Taxonomy" id="59560"/>
    <lineage>
        <taxon>Eukaryota</taxon>
        <taxon>Metazoa</taxon>
        <taxon>Chordata</taxon>
        <taxon>Tunicata</taxon>
        <taxon>Ascidiacea</taxon>
        <taxon>Phlebobranchia</taxon>
        <taxon>Ascidiidae</taxon>
        <taxon>Phallusia</taxon>
    </lineage>
</organism>
<feature type="chain" id="PRO_5026209786" evidence="11">
    <location>
        <begin position="18"/>
        <end position="6559"/>
    </location>
</feature>
<evidence type="ECO:0000256" key="11">
    <source>
        <dbReference type="SAM" id="SignalP"/>
    </source>
</evidence>
<evidence type="ECO:0000256" key="9">
    <source>
        <dbReference type="PROSITE-ProRule" id="PRU00557"/>
    </source>
</evidence>
<evidence type="ECO:0000256" key="8">
    <source>
        <dbReference type="ARBA" id="ARBA00023180"/>
    </source>
</evidence>
<dbReference type="PANTHER" id="PTHR23345:SF15">
    <property type="entry name" value="VITELLOGENIN 1-RELATED"/>
    <property type="match status" value="1"/>
</dbReference>
<dbReference type="GO" id="GO:0005576">
    <property type="term" value="C:extracellular region"/>
    <property type="evidence" value="ECO:0007669"/>
    <property type="project" value="UniProtKB-SubCell"/>
</dbReference>
<dbReference type="Pfam" id="PF21013">
    <property type="entry name" value="LOC400499"/>
    <property type="match status" value="1"/>
</dbReference>
<keyword evidence="4 11" id="KW-0732">Signal</keyword>
<dbReference type="EMBL" id="LR787114">
    <property type="protein sequence ID" value="CAB3262976.1"/>
    <property type="molecule type" value="mRNA"/>
</dbReference>
<evidence type="ECO:0000256" key="5">
    <source>
        <dbReference type="ARBA" id="ARBA00022761"/>
    </source>
</evidence>
<keyword evidence="2" id="KW-0813">Transport</keyword>
<dbReference type="SUPFAM" id="SSF48431">
    <property type="entry name" value="Lipovitellin-phosvitin complex, superhelical domain"/>
    <property type="match status" value="1"/>
</dbReference>
<dbReference type="SMART" id="SM01169">
    <property type="entry name" value="DUF1943"/>
    <property type="match status" value="1"/>
</dbReference>
<evidence type="ECO:0000256" key="2">
    <source>
        <dbReference type="ARBA" id="ARBA00022448"/>
    </source>
</evidence>
<name>A0A6F9DJ36_9ASCI</name>
<keyword evidence="5" id="KW-0758">Storage protein</keyword>
<dbReference type="SMART" id="SM00216">
    <property type="entry name" value="VWD"/>
    <property type="match status" value="1"/>
</dbReference>
<keyword evidence="8" id="KW-0325">Glycoprotein</keyword>
<protein>
    <submittedName>
        <fullName evidence="14">Uncharacterized protein LOC100186072</fullName>
    </submittedName>
</protein>
<feature type="region of interest" description="Disordered" evidence="10">
    <location>
        <begin position="3255"/>
        <end position="3275"/>
    </location>
</feature>
<dbReference type="PROSITE" id="PS51233">
    <property type="entry name" value="VWFD"/>
    <property type="match status" value="1"/>
</dbReference>
<dbReference type="Pfam" id="PF01347">
    <property type="entry name" value="Vitellogenin_N"/>
    <property type="match status" value="1"/>
</dbReference>
<dbReference type="Gene3D" id="2.20.80.10">
    <property type="entry name" value="Lipovitellin-phosvitin complex, chain A, domain 4"/>
    <property type="match status" value="1"/>
</dbReference>
<dbReference type="Gene3D" id="1.25.10.20">
    <property type="entry name" value="Vitellinogen, superhelical"/>
    <property type="match status" value="1"/>
</dbReference>
<dbReference type="PROSITE" id="PS51211">
    <property type="entry name" value="VITELLOGENIN"/>
    <property type="match status" value="1"/>
</dbReference>
<evidence type="ECO:0000259" key="12">
    <source>
        <dbReference type="PROSITE" id="PS51211"/>
    </source>
</evidence>
<evidence type="ECO:0000256" key="6">
    <source>
        <dbReference type="ARBA" id="ARBA00023055"/>
    </source>
</evidence>
<evidence type="ECO:0000313" key="14">
    <source>
        <dbReference type="EMBL" id="CAB3262976.1"/>
    </source>
</evidence>
<feature type="signal peptide" evidence="11">
    <location>
        <begin position="1"/>
        <end position="17"/>
    </location>
</feature>
<sequence length="6559" mass="731643">MEFWTLVLFSLVANGFSRRIDKDSVTCPLTCSGPGVLGYSTGKTYMYQYEALAISRVSGTADQQTGNAGFSSHVAVQVLGTCHFVVNFENIQSSSLSTGSTEMLSESLTKYPLHLSWQDGKIEELCSHDNEDAATLNIKRGFLSAMQNTIKNNPAATESYETDVTGNCLTSYTMESGPGAANTVRKIRDLNMCTGERTRYHTSMLFAKYQADSQRKSLLKSTQDCNQTWTQEGVLSRSDCTEKHVFRPFSYRSKGAESVVTQNLELLNVRESEVTTKVLNEDDVRRTTLSFEEVASEDQISENTDILTNALEEMCDLISPNSPSDLMPAGYIKVVAAMKGLTQSGLRNVWDAVVAGSVCSSYQDKIRQLFVDSLSMCDKESCVQLIVELISSHNVDEAQKSSWMSSMSFIAQPTHEMITAMIPLIQGAEQSKPEPYLTLGSLVYRFCKNNPRCERTGAVQEAIAALQQPLGTNCHTTNEMEKRKIILSLRALGNAGFSTAVPTLHACILELRNSPAIRLAAMNAFRRLTCQADRSAMKQVLGDSQEDSEIRIAAYSAMMRCPSADFIRYVFLLMQNEEVNQVGSYIWNHVMEVKSSSDPLKGYLRALFMNSNLTDKFSKDKRKYSSFYENSLFSETLNIGAALDGDLVWSTKSFIPRSARLNLTVDLFGGAFNLLEVGGRVQGVERALEKVIGPAAQENSFLATVLGIDKTNSRKKREAVTKYDGKLEEIKTRQNDLTKEDDPSASIFMRMFGNEMVFEQFGEEITEQAEAGSWFGGLKTLFNLATGAEYSIQHSRMLLDSSVTVPTVAGFPLTLKVSGASTMDVAFGGQIDLNKILFQGFHVGGYVQPRGTVEIKASMSTDIGVASRSGIDLQTTLTTSMDVNGTVSLTDGENFRVKIDVPQERMDVVNFRSQIFIIQDQDRTSLVPTTTINTANWCTETGSQLLGIQVCTESSSPSYSNNADDERPFFPLAGPVDYKFEIRKTDPTLSYYLLETRYNWQSAGPSSIPDEVTARFFIGTPGSQVDRSRELNLAFTSTADDFNIRLSTVDRSLQLQANKHNQETEKRAGIVVTIDEMQTYSADASLLYETSRTGGHIWNGNAKVITPLLRDAPPTASGSFAYSEGRQMEGRMEVTNVLTQPIVLQADAEKTVENDRVSYNGNGLVQLPGLGNMDGQVRSSRRNGRDRTHLTINYSLFGLEQQTVTLSHKFTDQSSEDESQWSVSTDAAFSQFPSLNHKIQLEHSSSGEQLDSSLAINYGAQYDKKSNTRKLAIKQVLTNLSDEVKTNLEGLWSLSIPEYDVSYRATLRHLFDWTTDQNKMAALSGSFSNSENSNPLLFDLFASDESTQRKTKLEGQVKVTTPWGTLSALQRLNTVQPGKLMSFGNYAIGQASGLQIQMVSNITTMDRQRGFSMHLYRPQAVVEVSRERTLKYDLSFIQPLPAAEDLFLFSSDWTTDSEWVPENDFTVTGVTTLKSLWNDQLDVTTTINQQTTGVMPDILLVKRFNFTLLHPAKEMRFFGETVNEKSTSNNAFENTHLFGRNFTTRMEWIDSTQGQKYIEISGMGNRHVPADGEWYSAENRLDLSLSCNHNENTLVKYIPTDLNIDANVYARPISQSFDVHHEFGARLNVASPSTFEDNSVFFFNDMQVGFTDFSNFDVSRSMRYNIPWTIGLPQNFVSHARVHSRSAESSGLMFNMTVDDNEHLLMEVNVDSNEASRCSGNAKWRQNLSRMFFRALPENVVFEYAAEYAEPQYSVSGNVVVGEDDQYRCNLSASVNTEQPQIVMRMQQNLPYLTDDLQVPSPVQLNLRMINRDTQETSTVLEISSQSEILMTGRVAVTKPENPTVDPYSLRVVFQHNTDLQLPSLSEAVLTAHWNPEIKYGLGLRMALGAQEGDAEISLDLAEGFRLDINHRQGFAALNDLSVPQTSSIVFVRSPDDGNVQLTYRVDSIHGKITGSTNTDRQSDGTIRNEMTLAVTHNSKWLTTTWSVPKKTRMSLTMEGASGSDLPSVSSSLSVNVDLGDKYIRTNLNAVRQNENGSPVSLELTMTANQNLPKFTEAGLPEESDIRFNIHKVNNGFTVRMSQLFDDDRKHVEATIYQRDIMNGQFKGTKLVVQFSHNYQYLQNELGIPERSSASIQIEELDCNVGFWANGELNFGAENSLRATASLNCNGTSLTFAGNSDISGFFVASYGMPETFETHVEVYAKDGDQEAGLIGGVSLDDNSDDFSIHFSIPPIENVQDSYQVSLQHTFETLNTLFNIPFNVSGTFTGKISPWNYAKGNMEIRIDDTYKFFRFNTGYRFNPETNDYKFDYSMRHNLDFTSKTDDTDTPPTKISFGLKMQSGYCIWWDFAIFQERFKGKIGVNADPLTYGFIYNVRHTFTTLDKMGIPKAVEVQASLLAGNNNTFGTDINVEFRRRQIGLKATVMYQPGDETEILELEFGTSHNFPKLTVVPQNFLSKATLTREGASKKTFEFFSKSDDSKTNFDISLMIDPSSYQNQWRYVIDLNRDPVNFNLFAAPEDLESIPISGRISVSKPRDRKRMDGSIGLIFPASNEFHFSLGAGQTRAGEEEMDVALELTNNAPVLRSNGIPDAVHGTANMRTETGETNRSMYSANFRTSDGKHIDIDLNIRQQSQNRYEISYITSQNFQYLSQDLGYPMELQASTRLTTASDQMTARARLMLEQQSHFAQIMIHYPSEAPLSDRTQLSRTLQFSHDIPLLLDQLGIPRDSEVIFNFFVKQDPEEDSWLQAVQEIRPSLTVNVDQVAVIETSVVLRRTNMDVELSMNLQHDCDSLISFGVMRTNRMSAQLQVEVDNQMLEIEWSQDVVEQSVVFRTTNQIISEGTKRAQRELSFSINHRIQSLEAIIPNSMKITARYMVRKVLPAFQVGSTVWFGHSKFDITTELNEIEGTEDVKGYALRFGINQDFRQLIKLGVPETLDAIVSLQPTTEVQGGSLQITVNRNGGKVNTVTLTVTKKHALNVSLVQDVPELINRGFPRNIQTSLFYQGVSNVQQISMEVCYESKCLDTTAFYIYDRDRNGATASFKVNHNFPELSSYNVPVVIDNKVTGNLAPTGLHASLSSVFGENTFKVYSGLNVTLLTGEWSTRTELSHTWRDLELIYSIPRDFAMAFSVKRTNNERCDMVGNYKLGTKVLNTQIVSTSSENGEYGDFTLYESHNFDWLTSMQVPEHLRISGSYQKTGDRQKVNLQTELNRFVVNTTFTLNKPSTGLYEVRMDNNHNVPNLPMSDQLTITITGGSNSNSGYEGELRTQRGRKQNTARITTRKSTTGNNANSFTATLRQDMTSELDESSVWYQLASSVDVNLNANLNSENSELTMQCSVGDQSLEFNYQQERRSDAEWMVTGSVDQSLELLRTTWPEFPASIAITGDVSQIANGYRGDLQLQYGSLTENVQVEGTYGFNRDTRRNELVVRSNHDVARWADEYQVPRHLQATLFYNNAQTDNSRSLNTGVLVQLGDKQIHATLQTSIQDVVVSDSEVRPSLRLSVNAGHDMGALLEQYGFLRTQQVSVETTPITNGMTFQTRVTQDDTENSLSGSIAAEWNEAEQSAVLTIQFSHDMDNLKQDYAIPRVTQLQVSIAAPNKWMEIRASISVTGDDCSFRSATSYTLTTTSLRVEFEQEIRNSPLLEAYVPSTLETNFEVRLEDYSATVSYDQTLNSETSRIEATCGFSTVFTEQVRLEMTLSLAQTFETLTQMGVSQEVRIALAYRKQDERYTISTDVTLGEKLARVSFTLQNAARNVRISMESEQTVVVHLGVPRSVQGSVNFLWSDESLSTALEYSIQPAENNRADVTVTWTRDPTNVRNELQLSFSHNIRELTNVPRENVLTIFCGETKPQSWTGGIEMDLDEKSLQTTVNVKLQPSMLTLTVRGRHSVPWITENWGISRVGKFEMSAQMTEEPMSGRVMARSTMNGVSRQLFEMNVAIPRLSTSGVNLQMNLTHDLSRDVAQSMELTVDASLDNWQNPSSNIACRFGKNSISLVSNGKITENDEGFLYFTATNMQHNIDFLSQYNIPVAYRSNIVLNVKDEESSLKMNSTMQQTESEESKMMTLVLQFLKNETCARASAELTHDMEMIKLPMKTQMSVYVHSQSKMVGMIGYNFVLDQVIRNGDLSWNIQSVEEERTTLTLKMSKSDSNFNFATTVGKNAQNSDSEFVISLNHNCKQLTEQLNLAPVSHLRLFFNVNSQQGSAGFNGSFGEKNANALASYSLSTDRSITVEGELHNNIGIMFDGGKITIMASTISNNARLQTTLIQDASPESPMEVNLHATWGKTLETDSPQNQFHLTFSADHNVNMDWLSVSRSLRAKVTVDTINVYNSSLGGNLMINDAEMASFNTGYIVDEDLRVLSLHFASLQEVTESLSRKLACSLSINGKKYTSAISARLSLTRDDMENEINTDISYTAAVPVTNITAKFNHNFKDIEIPRIVCATVELVLPSNADLIFGIEGALSMDEQTWTAKSVLDMNVYSIGSDKYPLGRMDISYLFTNNLFTMWSVLPKTIDVQFNVTRIGNYIFDSSLSLDVNEGEKMFGVSLSNARSGDKANSIEVQFTLNHNLQKLDSIPRDIQVSASGTKVDGGFSFSIFSNAEKKNTKLGQMLVQQRFNAATNRDEFTLTFSHDSDALRSMYVPAHFELNAYKEISSDDNTVTVYSYDLTAAGISNTCTLTLTPDSFDLTSDHDWVTLTLITGLPYASQINGKISGSFPYKSYNLTYVGDLRRLEATMDVSKRGEGAYAFASGLVHNMKTWKILGLPMRNRLSVGLTTEENSVDGNMTLFFDENTFSTSVVMMKEKSPQVYRMDISTKHNLELPYPKDTSLRGEISISEEPMVNAALTLSLGESETAVVRHTGNFEFQDWPNRGNLETTISFTNNIPMFVEAGVPSSMTVATSMERTAIRQLTGKAQVDFNGAQVFNLAFDKEEGSALQLSLDFGSSYVINVRDSASMEKSGLDLEVEFGEAQGNKSVIGFRSNPDPIIDVTMRLDMPSFIPEDYISGPIMIAVMIDETESGELKAELNAQMGDEEITISVRDIDIQYENVDKWSVTYVLTLQHNVTLMTDRFGLPNNYWMQERTVVDTELEQLLSYQLDVRSNEEEKLSLLFEIEKDVQSDFSHQTTFKYRQSLESLNNIIPQNAVGVLAINAENDDVFGRTMKLNATYEATGDQLMNFTTFCGLGAVGTKFGALLTHQNIELLNNNFPTKDQNNMLEAQFEFVDLTSQLDTSLTARRSLKMLGVVGDRNGQSQFAVERRETDSEFSTTIFDFSLDHNIEELSAAGVSKQVSMKTSAVTYADSAKVDTSVEWSDASGEMKLVNASVQYDGGFPARVYGAHSLVAELNHPFTTKLPSKLAVNGDLELSSTHVSNDWRVRYNDQNQIIAQQRFAASQPGVLQADIMLKQPFEGIDLRSLDISCSVTSQDKTTSFRAKTAINEADPDSISGRFVSLDNELDSRQGYNLKFTVEPVKLAEIFPQLNQPAYLDMTAKKTADTATISANATSGANTFAFTAEGSARRENYYTIEMSTQQPFADLFVANMPVSQNSRMSLVVDKTETGRLDTTFTLNGDMMVEGLLVTMSAMKDYDTTLYGVSGMLRRGDNTDNDKTLSFVLRNGTYENELNYTAEVSMECVGKNLSYALLASYAKSSGSRAMYVIAKYGFKPEEFGLKWNDNVVMDRNELTVLSPYFEPVKTVFERSVDVYGTRYVSSTDLAAAIHLRQTVLVGSDSVTLSSGYSTKHDAGDISIMGRSNSETLFVRCFLEEPVGTQAPQDTDLALASLTRPAEGWMQLKLRSRRESLSKVVLDLDTVEEAFTQIVNLFSENVPTNALTPYMDTIQNKMTQAFTWMKLSVRNIQTSNLQSSYLDQNQQIQQLLSKIGMPLDQLRTAYYDSLIRILKEEVERTATSLFGTTGQTKLGWMVVKYANEIVNHKIDTLDRKLYQLVTGSTPPSSRLVYFGTEQLLINFPTVYSTQSFGVTPAANVVRDWLAGTVATKVIREMLGFNMRNRYYRWMAEWNAETSVPPFPAYASVINNKQIVTFDGKVYDVEALRCAHLLSQDYLDGNFSLVMQRTPESASSYLLKTKNADGSSKTLQIHSNNLVSVNSQAVHLPYEDDTVAITRTHSTIVAVAKHRDVTLTCSMTNNIVCQLQLGPFYHGRVSGLMGSMDNEPENDIVDVNGNKRNDAMEEQDSWAVVSDSNLLTCPTVTTSTSSCASENDVCATMFESSDSDLRACFAVVDPRPYLDACRRQLCDQEQACDLATAYRMRCEKLGAKIEAPQSCVTCQTEVDEPAVAMETVFVMEGGSCITNLRATLPRLLRLLGAGDENSRYGLVVYDSTGVNMHTVTIDGQLMGTAHSLEKMLKRFVEPSTSSTNSGAFAVEALKQAAMYPFKAASKRNIVMLTCSDCQTSPKIDQSEVVDMFNNFEINFHLIRNQEIETKASRTNKPVNSKNYVVGYDKIGAFTKKSIRGENPTAIADQLNQVLVSQTEICSNMLSSVNDGSVWSAPQLATRTRTAGKPVTAAVAKRLAGVTPASNCANCRCVSFPSGITRQICTAC</sequence>
<feature type="domain" description="Vitellogenin" evidence="12">
    <location>
        <begin position="39"/>
        <end position="659"/>
    </location>
</feature>
<dbReference type="Pfam" id="PF09172">
    <property type="entry name" value="Vit_open_b-sht"/>
    <property type="match status" value="1"/>
</dbReference>
<dbReference type="InterPro" id="IPR001846">
    <property type="entry name" value="VWF_type-D"/>
</dbReference>
<dbReference type="InterPro" id="IPR048484">
    <property type="entry name" value="LOC400499-like"/>
</dbReference>
<dbReference type="SUPFAM" id="SSF56968">
    <property type="entry name" value="Lipovitellin-phosvitin complex, beta-sheet shell regions"/>
    <property type="match status" value="2"/>
</dbReference>
<evidence type="ECO:0000256" key="10">
    <source>
        <dbReference type="SAM" id="MobiDB-lite"/>
    </source>
</evidence>
<evidence type="ECO:0000256" key="4">
    <source>
        <dbReference type="ARBA" id="ARBA00022729"/>
    </source>
</evidence>
<reference evidence="14" key="1">
    <citation type="submission" date="2020-04" db="EMBL/GenBank/DDBJ databases">
        <authorList>
            <person name="Neveu A P."/>
        </authorList>
    </citation>
    <scope>NUCLEOTIDE SEQUENCE</scope>
    <source>
        <tissue evidence="14">Whole embryo</tissue>
    </source>
</reference>
<dbReference type="InterPro" id="IPR009454">
    <property type="entry name" value="Lipid_transpt_open_b-sht"/>
</dbReference>
<dbReference type="Pfam" id="PF00094">
    <property type="entry name" value="VWD"/>
    <property type="match status" value="1"/>
</dbReference>
<comment type="caution">
    <text evidence="9">Lacks conserved residue(s) required for the propagation of feature annotation.</text>
</comment>
<dbReference type="GO" id="GO:0045735">
    <property type="term" value="F:nutrient reservoir activity"/>
    <property type="evidence" value="ECO:0007669"/>
    <property type="project" value="UniProtKB-KW"/>
</dbReference>
<dbReference type="InterPro" id="IPR001747">
    <property type="entry name" value="Vitellogenin_N"/>
</dbReference>
<dbReference type="InterPro" id="IPR050733">
    <property type="entry name" value="Vitellogenin/Apolipophorin"/>
</dbReference>
<dbReference type="InterPro" id="IPR011030">
    <property type="entry name" value="Lipovitellin_superhlx_dom"/>
</dbReference>
<dbReference type="PANTHER" id="PTHR23345">
    <property type="entry name" value="VITELLOGENIN-RELATED"/>
    <property type="match status" value="1"/>
</dbReference>
<comment type="subcellular location">
    <subcellularLocation>
        <location evidence="1">Secreted</location>
    </subcellularLocation>
</comment>
<feature type="domain" description="VWFD" evidence="13">
    <location>
        <begin position="6029"/>
        <end position="6206"/>
    </location>
</feature>
<gene>
    <name evidence="14" type="primary">LOC100186072-002</name>
</gene>
<keyword evidence="3" id="KW-0964">Secreted</keyword>
<evidence type="ECO:0000256" key="1">
    <source>
        <dbReference type="ARBA" id="ARBA00004613"/>
    </source>
</evidence>
<evidence type="ECO:0000256" key="3">
    <source>
        <dbReference type="ARBA" id="ARBA00022525"/>
    </source>
</evidence>
<evidence type="ECO:0000259" key="13">
    <source>
        <dbReference type="PROSITE" id="PS51233"/>
    </source>
</evidence>